<keyword evidence="1" id="KW-0812">Transmembrane</keyword>
<sequence>MKEEKYRNGKIITEEKKSDIKIFGFRINNTIGVILFYLVFSWVISYIRLTYTFITFFTQLADLLGLGLSFALATSLINFFFYMAILLVYIYILLVCVKLKKTYEEDEVIESRWFGFRLNQISSVVLGILSILNIILGIFSVYGYIGNLIQLSLIFSFPAPSIYTIQFILNFIDGLILLLLNIYTFIICKRNY</sequence>
<dbReference type="AlphaFoldDB" id="A0A0F9PU15"/>
<feature type="transmembrane region" description="Helical" evidence="1">
    <location>
        <begin position="118"/>
        <end position="145"/>
    </location>
</feature>
<feature type="transmembrane region" description="Helical" evidence="1">
    <location>
        <begin position="165"/>
        <end position="188"/>
    </location>
</feature>
<dbReference type="EMBL" id="LAZR01002059">
    <property type="protein sequence ID" value="KKN35160.1"/>
    <property type="molecule type" value="Genomic_DNA"/>
</dbReference>
<keyword evidence="1" id="KW-0472">Membrane</keyword>
<comment type="caution">
    <text evidence="2">The sequence shown here is derived from an EMBL/GenBank/DDBJ whole genome shotgun (WGS) entry which is preliminary data.</text>
</comment>
<evidence type="ECO:0000313" key="2">
    <source>
        <dbReference type="EMBL" id="KKN35160.1"/>
    </source>
</evidence>
<keyword evidence="1" id="KW-1133">Transmembrane helix</keyword>
<accession>A0A0F9PU15</accession>
<protein>
    <submittedName>
        <fullName evidence="2">Uncharacterized protein</fullName>
    </submittedName>
</protein>
<evidence type="ECO:0000256" key="1">
    <source>
        <dbReference type="SAM" id="Phobius"/>
    </source>
</evidence>
<proteinExistence type="predicted"/>
<feature type="transmembrane region" description="Helical" evidence="1">
    <location>
        <begin position="79"/>
        <end position="97"/>
    </location>
</feature>
<name>A0A0F9PU15_9ZZZZ</name>
<feature type="transmembrane region" description="Helical" evidence="1">
    <location>
        <begin position="23"/>
        <end position="44"/>
    </location>
</feature>
<organism evidence="2">
    <name type="scientific">marine sediment metagenome</name>
    <dbReference type="NCBI Taxonomy" id="412755"/>
    <lineage>
        <taxon>unclassified sequences</taxon>
        <taxon>metagenomes</taxon>
        <taxon>ecological metagenomes</taxon>
    </lineage>
</organism>
<gene>
    <name evidence="2" type="ORF">LCGC14_0786540</name>
</gene>
<reference evidence="2" key="1">
    <citation type="journal article" date="2015" name="Nature">
        <title>Complex archaea that bridge the gap between prokaryotes and eukaryotes.</title>
        <authorList>
            <person name="Spang A."/>
            <person name="Saw J.H."/>
            <person name="Jorgensen S.L."/>
            <person name="Zaremba-Niedzwiedzka K."/>
            <person name="Martijn J."/>
            <person name="Lind A.E."/>
            <person name="van Eijk R."/>
            <person name="Schleper C."/>
            <person name="Guy L."/>
            <person name="Ettema T.J."/>
        </authorList>
    </citation>
    <scope>NUCLEOTIDE SEQUENCE</scope>
</reference>